<dbReference type="VEuPathDB" id="VectorBase:HLOH_040303"/>
<dbReference type="Proteomes" id="UP000821853">
    <property type="component" value="Chromosome 4"/>
</dbReference>
<evidence type="ECO:0000259" key="1">
    <source>
        <dbReference type="PROSITE" id="PS50127"/>
    </source>
</evidence>
<comment type="caution">
    <text evidence="2">The sequence shown here is derived from an EMBL/GenBank/DDBJ whole genome shotgun (WGS) entry which is preliminary data.</text>
</comment>
<accession>A0A9J6G3E0</accession>
<sequence>MAVNARIKTELEEIHRDPPANCSAGPVNDEDLLNWEATILGPEDSPYEGGVFKLSCPSLSPRITPSIHPRYSSACHFGDTYWASSYVIKFAQSSINAFNQDELLYITGLLRGTSTWLLSYNLTSGSQRAKFQLLTINNSSCTRMVCPNSPIAHRTSRILDSQTEVFLHIPSIEWRTPAR</sequence>
<dbReference type="SUPFAM" id="SSF54495">
    <property type="entry name" value="UBC-like"/>
    <property type="match status" value="1"/>
</dbReference>
<evidence type="ECO:0000313" key="2">
    <source>
        <dbReference type="EMBL" id="KAH9372902.1"/>
    </source>
</evidence>
<feature type="domain" description="UBC core" evidence="1">
    <location>
        <begin position="2"/>
        <end position="179"/>
    </location>
</feature>
<organism evidence="2 3">
    <name type="scientific">Haemaphysalis longicornis</name>
    <name type="common">Bush tick</name>
    <dbReference type="NCBI Taxonomy" id="44386"/>
    <lineage>
        <taxon>Eukaryota</taxon>
        <taxon>Metazoa</taxon>
        <taxon>Ecdysozoa</taxon>
        <taxon>Arthropoda</taxon>
        <taxon>Chelicerata</taxon>
        <taxon>Arachnida</taxon>
        <taxon>Acari</taxon>
        <taxon>Parasitiformes</taxon>
        <taxon>Ixodida</taxon>
        <taxon>Ixodoidea</taxon>
        <taxon>Ixodidae</taxon>
        <taxon>Haemaphysalinae</taxon>
        <taxon>Haemaphysalis</taxon>
    </lineage>
</organism>
<dbReference type="InterPro" id="IPR016135">
    <property type="entry name" value="UBQ-conjugating_enzyme/RWD"/>
</dbReference>
<evidence type="ECO:0000313" key="3">
    <source>
        <dbReference type="Proteomes" id="UP000821853"/>
    </source>
</evidence>
<protein>
    <recommendedName>
        <fullName evidence="1">UBC core domain-containing protein</fullName>
    </recommendedName>
</protein>
<name>A0A9J6G3E0_HAELO</name>
<dbReference type="Pfam" id="PF00179">
    <property type="entry name" value="UQ_con"/>
    <property type="match status" value="1"/>
</dbReference>
<dbReference type="Gene3D" id="3.10.110.10">
    <property type="entry name" value="Ubiquitin Conjugating Enzyme"/>
    <property type="match status" value="1"/>
</dbReference>
<gene>
    <name evidence="2" type="ORF">HPB48_022923</name>
</gene>
<dbReference type="EMBL" id="JABSTR010000006">
    <property type="protein sequence ID" value="KAH9372902.1"/>
    <property type="molecule type" value="Genomic_DNA"/>
</dbReference>
<dbReference type="AlphaFoldDB" id="A0A9J6G3E0"/>
<reference evidence="2 3" key="1">
    <citation type="journal article" date="2020" name="Cell">
        <title>Large-Scale Comparative Analyses of Tick Genomes Elucidate Their Genetic Diversity and Vector Capacities.</title>
        <authorList>
            <consortium name="Tick Genome and Microbiome Consortium (TIGMIC)"/>
            <person name="Jia N."/>
            <person name="Wang J."/>
            <person name="Shi W."/>
            <person name="Du L."/>
            <person name="Sun Y."/>
            <person name="Zhan W."/>
            <person name="Jiang J.F."/>
            <person name="Wang Q."/>
            <person name="Zhang B."/>
            <person name="Ji P."/>
            <person name="Bell-Sakyi L."/>
            <person name="Cui X.M."/>
            <person name="Yuan T.T."/>
            <person name="Jiang B.G."/>
            <person name="Yang W.F."/>
            <person name="Lam T.T."/>
            <person name="Chang Q.C."/>
            <person name="Ding S.J."/>
            <person name="Wang X.J."/>
            <person name="Zhu J.G."/>
            <person name="Ruan X.D."/>
            <person name="Zhao L."/>
            <person name="Wei J.T."/>
            <person name="Ye R.Z."/>
            <person name="Que T.C."/>
            <person name="Du C.H."/>
            <person name="Zhou Y.H."/>
            <person name="Cheng J.X."/>
            <person name="Dai P.F."/>
            <person name="Guo W.B."/>
            <person name="Han X.H."/>
            <person name="Huang E.J."/>
            <person name="Li L.F."/>
            <person name="Wei W."/>
            <person name="Gao Y.C."/>
            <person name="Liu J.Z."/>
            <person name="Shao H.Z."/>
            <person name="Wang X."/>
            <person name="Wang C.C."/>
            <person name="Yang T.C."/>
            <person name="Huo Q.B."/>
            <person name="Li W."/>
            <person name="Chen H.Y."/>
            <person name="Chen S.E."/>
            <person name="Zhou L.G."/>
            <person name="Ni X.B."/>
            <person name="Tian J.H."/>
            <person name="Sheng Y."/>
            <person name="Liu T."/>
            <person name="Pan Y.S."/>
            <person name="Xia L.Y."/>
            <person name="Li J."/>
            <person name="Zhao F."/>
            <person name="Cao W.C."/>
        </authorList>
    </citation>
    <scope>NUCLEOTIDE SEQUENCE [LARGE SCALE GENOMIC DNA]</scope>
    <source>
        <strain evidence="2">HaeL-2018</strain>
    </source>
</reference>
<proteinExistence type="predicted"/>
<dbReference type="PROSITE" id="PS50127">
    <property type="entry name" value="UBC_2"/>
    <property type="match status" value="1"/>
</dbReference>
<dbReference type="InterPro" id="IPR000608">
    <property type="entry name" value="UBC"/>
</dbReference>
<keyword evidence="3" id="KW-1185">Reference proteome</keyword>